<gene>
    <name evidence="1" type="ORF">CPLU01_15214</name>
</gene>
<dbReference type="Proteomes" id="UP000654918">
    <property type="component" value="Unassembled WGS sequence"/>
</dbReference>
<name>A0A8H6MWL6_9PEZI</name>
<accession>A0A8H6MWL6</accession>
<evidence type="ECO:0000313" key="1">
    <source>
        <dbReference type="EMBL" id="KAF6810886.1"/>
    </source>
</evidence>
<protein>
    <submittedName>
        <fullName evidence="1">Uncharacterized protein</fullName>
    </submittedName>
</protein>
<reference evidence="1" key="1">
    <citation type="journal article" date="2020" name="Phytopathology">
        <title>Genome Sequence Resources of Colletotrichum truncatum, C. plurivorum, C. musicola, and C. sojae: Four Species Pathogenic to Soybean (Glycine max).</title>
        <authorList>
            <person name="Rogerio F."/>
            <person name="Boufleur T.R."/>
            <person name="Ciampi-Guillardi M."/>
            <person name="Sukno S.A."/>
            <person name="Thon M.R."/>
            <person name="Massola Junior N.S."/>
            <person name="Baroncelli R."/>
        </authorList>
    </citation>
    <scope>NUCLEOTIDE SEQUENCE</scope>
    <source>
        <strain evidence="1">LFN00145</strain>
    </source>
</reference>
<keyword evidence="2" id="KW-1185">Reference proteome</keyword>
<evidence type="ECO:0000313" key="2">
    <source>
        <dbReference type="Proteomes" id="UP000654918"/>
    </source>
</evidence>
<organism evidence="1 2">
    <name type="scientific">Colletotrichum plurivorum</name>
    <dbReference type="NCBI Taxonomy" id="2175906"/>
    <lineage>
        <taxon>Eukaryota</taxon>
        <taxon>Fungi</taxon>
        <taxon>Dikarya</taxon>
        <taxon>Ascomycota</taxon>
        <taxon>Pezizomycotina</taxon>
        <taxon>Sordariomycetes</taxon>
        <taxon>Hypocreomycetidae</taxon>
        <taxon>Glomerellales</taxon>
        <taxon>Glomerellaceae</taxon>
        <taxon>Colletotrichum</taxon>
        <taxon>Colletotrichum orchidearum species complex</taxon>
    </lineage>
</organism>
<dbReference type="EMBL" id="WIGO01000481">
    <property type="protein sequence ID" value="KAF6810886.1"/>
    <property type="molecule type" value="Genomic_DNA"/>
</dbReference>
<sequence>MEPATWVRLMANQNATGRLPFNGPNFSEPNPANDGSHSLSQEWAIWLDLEADIPLEQTGARHYWDVSNYVAGGVISLTPPEDLLNPYLDDGRPYQHDRTWKVYPSYLWKAERQKEMHEKDSCEPVYPPECVDSVLSEIKSAFMERYSETTFRHDPQCPSLDRAGPGGQTLALSVGRYEDSHIM</sequence>
<dbReference type="AlphaFoldDB" id="A0A8H6MWL6"/>
<proteinExistence type="predicted"/>
<comment type="caution">
    <text evidence="1">The sequence shown here is derived from an EMBL/GenBank/DDBJ whole genome shotgun (WGS) entry which is preliminary data.</text>
</comment>